<proteinExistence type="predicted"/>
<dbReference type="KEGG" id="sgn:SGRA_0670"/>
<dbReference type="HOGENOM" id="CLU_1214112_0_0_10"/>
<name>H6L0H9_SAPGL</name>
<organism evidence="1 2">
    <name type="scientific">Saprospira grandis (strain Lewin)</name>
    <dbReference type="NCBI Taxonomy" id="984262"/>
    <lineage>
        <taxon>Bacteria</taxon>
        <taxon>Pseudomonadati</taxon>
        <taxon>Bacteroidota</taxon>
        <taxon>Saprospiria</taxon>
        <taxon>Saprospirales</taxon>
        <taxon>Saprospiraceae</taxon>
        <taxon>Saprospira</taxon>
    </lineage>
</organism>
<evidence type="ECO:0000313" key="1">
    <source>
        <dbReference type="EMBL" id="AFC23409.1"/>
    </source>
</evidence>
<gene>
    <name evidence="1" type="ordered locus">SGRA_0670</name>
</gene>
<evidence type="ECO:0000313" key="2">
    <source>
        <dbReference type="Proteomes" id="UP000007519"/>
    </source>
</evidence>
<protein>
    <submittedName>
        <fullName evidence="1">Uncharacterized protein</fullName>
    </submittedName>
</protein>
<dbReference type="EMBL" id="CP002831">
    <property type="protein sequence ID" value="AFC23409.1"/>
    <property type="molecule type" value="Genomic_DNA"/>
</dbReference>
<accession>H6L0H9</accession>
<dbReference type="OrthoDB" id="9819314at2"/>
<sequence>MKYIFALIGLVLQFSLWGQDLKKDYEALEKRYAEIVNFSADIEVDVYDLQSSKLKPLEQNKGFIYKQKDLLHYAFGSFIFLKTAKEAIMVDQEDKVIILQNLQESTAAQEDEMLSKVEEAMRLYDKIEYLGLKEGLKHYKVSMKKGYLMKNMELYIDAEKMLIQRVIYESYIAEMDQLLKVDMRFLNLSTSPKAKRHFSRKQYIEKRAGKYYPVSSYKTYKLINQQSH</sequence>
<keyword evidence="2" id="KW-1185">Reference proteome</keyword>
<dbReference type="Proteomes" id="UP000007519">
    <property type="component" value="Chromosome"/>
</dbReference>
<reference evidence="1 2" key="1">
    <citation type="journal article" date="2012" name="Stand. Genomic Sci.">
        <title>Complete genome sequencing and analysis of Saprospira grandis str. Lewin, a predatory marine bacterium.</title>
        <authorList>
            <person name="Saw J.H."/>
            <person name="Yuryev A."/>
            <person name="Kanbe M."/>
            <person name="Hou S."/>
            <person name="Young A.G."/>
            <person name="Aizawa S."/>
            <person name="Alam M."/>
        </authorList>
    </citation>
    <scope>NUCLEOTIDE SEQUENCE [LARGE SCALE GENOMIC DNA]</scope>
    <source>
        <strain evidence="1 2">Lewin</strain>
    </source>
</reference>
<dbReference type="AlphaFoldDB" id="H6L0H9"/>